<dbReference type="PIRSF" id="PIRSF001589">
    <property type="entry name" value="Asn_synthetase_glu-h"/>
    <property type="match status" value="1"/>
</dbReference>
<keyword evidence="5" id="KW-0067">ATP-binding</keyword>
<dbReference type="Gene3D" id="3.60.20.10">
    <property type="entry name" value="Glutamine Phosphoribosylpyrophosphate, subunit 1, domain 1"/>
    <property type="match status" value="1"/>
</dbReference>
<dbReference type="Gene3D" id="3.40.50.620">
    <property type="entry name" value="HUPs"/>
    <property type="match status" value="1"/>
</dbReference>
<name>A0A1N6V8W0_9RHOO</name>
<dbReference type="InterPro" id="IPR051786">
    <property type="entry name" value="ASN_synthetase/amidase"/>
</dbReference>
<evidence type="ECO:0000256" key="6">
    <source>
        <dbReference type="ARBA" id="ARBA00048741"/>
    </source>
</evidence>
<evidence type="ECO:0000256" key="1">
    <source>
        <dbReference type="ARBA" id="ARBA00005187"/>
    </source>
</evidence>
<keyword evidence="11" id="KW-1185">Reference proteome</keyword>
<evidence type="ECO:0000259" key="9">
    <source>
        <dbReference type="Pfam" id="PF13537"/>
    </source>
</evidence>
<dbReference type="InterPro" id="IPR006426">
    <property type="entry name" value="Asn_synth_AEB"/>
</dbReference>
<comment type="similarity">
    <text evidence="2">Belongs to the asparagine synthetase family.</text>
</comment>
<dbReference type="CDD" id="cd01991">
    <property type="entry name" value="Asn_synthase_B_C"/>
    <property type="match status" value="1"/>
</dbReference>
<dbReference type="AlphaFoldDB" id="A0A1N6V8W0"/>
<dbReference type="SUPFAM" id="SSF56235">
    <property type="entry name" value="N-terminal nucleophile aminohydrolases (Ntn hydrolases)"/>
    <property type="match status" value="1"/>
</dbReference>
<dbReference type="EC" id="6.3.5.4" evidence="3"/>
<feature type="domain" description="Asparagine synthetase" evidence="8">
    <location>
        <begin position="231"/>
        <end position="613"/>
    </location>
</feature>
<evidence type="ECO:0000256" key="2">
    <source>
        <dbReference type="ARBA" id="ARBA00005752"/>
    </source>
</evidence>
<protein>
    <recommendedName>
        <fullName evidence="3">asparagine synthase (glutamine-hydrolyzing)</fullName>
        <ecNumber evidence="3">6.3.5.4</ecNumber>
    </recommendedName>
</protein>
<dbReference type="InterPro" id="IPR014729">
    <property type="entry name" value="Rossmann-like_a/b/a_fold"/>
</dbReference>
<comment type="catalytic activity">
    <reaction evidence="6">
        <text>L-aspartate + L-glutamine + ATP + H2O = L-asparagine + L-glutamate + AMP + diphosphate + H(+)</text>
        <dbReference type="Rhea" id="RHEA:12228"/>
        <dbReference type="ChEBI" id="CHEBI:15377"/>
        <dbReference type="ChEBI" id="CHEBI:15378"/>
        <dbReference type="ChEBI" id="CHEBI:29985"/>
        <dbReference type="ChEBI" id="CHEBI:29991"/>
        <dbReference type="ChEBI" id="CHEBI:30616"/>
        <dbReference type="ChEBI" id="CHEBI:33019"/>
        <dbReference type="ChEBI" id="CHEBI:58048"/>
        <dbReference type="ChEBI" id="CHEBI:58359"/>
        <dbReference type="ChEBI" id="CHEBI:456215"/>
        <dbReference type="EC" id="6.3.5.4"/>
    </reaction>
</comment>
<evidence type="ECO:0000256" key="7">
    <source>
        <dbReference type="PIRSR" id="PIRSR001589-3"/>
    </source>
</evidence>
<evidence type="ECO:0000256" key="5">
    <source>
        <dbReference type="ARBA" id="ARBA00022840"/>
    </source>
</evidence>
<dbReference type="RefSeq" id="WP_244551669.1">
    <property type="nucleotide sequence ID" value="NZ_FTMD01000006.1"/>
</dbReference>
<gene>
    <name evidence="10" type="ORF">SAMN05421829_106193</name>
</gene>
<dbReference type="GO" id="GO:0006529">
    <property type="term" value="P:asparagine biosynthetic process"/>
    <property type="evidence" value="ECO:0007669"/>
    <property type="project" value="InterPro"/>
</dbReference>
<dbReference type="STRING" id="34027.SAMN05421829_106193"/>
<reference evidence="11" key="1">
    <citation type="submission" date="2017-01" db="EMBL/GenBank/DDBJ databases">
        <authorList>
            <person name="Varghese N."/>
            <person name="Submissions S."/>
        </authorList>
    </citation>
    <scope>NUCLEOTIDE SEQUENCE [LARGE SCALE GENOMIC DNA]</scope>
    <source>
        <strain evidence="11">ATCC 51758</strain>
    </source>
</reference>
<dbReference type="Proteomes" id="UP000186819">
    <property type="component" value="Unassembled WGS sequence"/>
</dbReference>
<dbReference type="EMBL" id="FTMD01000006">
    <property type="protein sequence ID" value="SIQ74207.1"/>
    <property type="molecule type" value="Genomic_DNA"/>
</dbReference>
<evidence type="ECO:0000256" key="4">
    <source>
        <dbReference type="ARBA" id="ARBA00022741"/>
    </source>
</evidence>
<dbReference type="SUPFAM" id="SSF52402">
    <property type="entry name" value="Adenine nucleotide alpha hydrolases-like"/>
    <property type="match status" value="1"/>
</dbReference>
<evidence type="ECO:0000259" key="8">
    <source>
        <dbReference type="Pfam" id="PF00733"/>
    </source>
</evidence>
<evidence type="ECO:0000256" key="3">
    <source>
        <dbReference type="ARBA" id="ARBA00012737"/>
    </source>
</evidence>
<dbReference type="GO" id="GO:0005829">
    <property type="term" value="C:cytosol"/>
    <property type="evidence" value="ECO:0007669"/>
    <property type="project" value="TreeGrafter"/>
</dbReference>
<dbReference type="Pfam" id="PF00733">
    <property type="entry name" value="Asn_synthase"/>
    <property type="match status" value="1"/>
</dbReference>
<feature type="site" description="Important for beta-aspartyl-AMP intermediate formation" evidence="7">
    <location>
        <position position="354"/>
    </location>
</feature>
<keyword evidence="4" id="KW-0547">Nucleotide-binding</keyword>
<proteinExistence type="inferred from homology"/>
<accession>A0A1N6V8W0</accession>
<dbReference type="InterPro" id="IPR001962">
    <property type="entry name" value="Asn_synthase"/>
</dbReference>
<comment type="pathway">
    <text evidence="1">Amino-acid biosynthesis; L-asparagine biosynthesis; L-asparagine from L-aspartate (L-Gln route): step 1/1.</text>
</comment>
<dbReference type="GO" id="GO:0005524">
    <property type="term" value="F:ATP binding"/>
    <property type="evidence" value="ECO:0007669"/>
    <property type="project" value="UniProtKB-KW"/>
</dbReference>
<feature type="domain" description="Glutamine amidotransferase type-2" evidence="9">
    <location>
        <begin position="97"/>
        <end position="156"/>
    </location>
</feature>
<sequence length="621" mass="68067">MLMNTRRILCGWVNLAEADAAPPGTLQAMFAADAAGEPGGLLEMHGAGCIATGPATSWLAQHASARHVAALLGRPRWTDAATAAHAAEHGHAAAAIRRYGEVSDRLLDDLQGNFALVLIDLAKGRTLLAVDRTGIERLCFARVGPLLVFSTSARAVAAHPAINAALDRQALYEYLYCHMVPSPDTAFRAVEKLLPAQCLVATGGDATRHFYWVMPFAPDNRADEAHQERTFRQLLRQSVQRHVDELPVGAFLSGGTDSSTVTGLLGEVSGKPARTFSIGFDAEGFDELDYARITARHFGADATEFYVTPEHVAEALPLIAAAYDEPFGNASAVPTYFCARIAREHGIEAMLAGDGGDEFFGGNARYAKQGVFEHYHSLAPGLRRMLEPLVLNFPLGSALMPVRKAQSYIRQARILLPDRLETYNFLHRDPLAAIFESEFLAAVDTERPLALMREAYFRAASPEPVDRMMHLDHKITLADNDLRKVSRMCEAAGVEVRFPFLDEDLIAFSGTLAVRQKVSGTRLRVFFKQALRDFLPGETITKSKHGFGLPFGLWLAADGPLRSQAVAALDSLARRGIVRPDYLQKLWREHSSGHASYYGVMIWVLTQLELWLQRNGGPAEP</sequence>
<organism evidence="10 11">
    <name type="scientific">Aromatoleum tolulyticum</name>
    <dbReference type="NCBI Taxonomy" id="34027"/>
    <lineage>
        <taxon>Bacteria</taxon>
        <taxon>Pseudomonadati</taxon>
        <taxon>Pseudomonadota</taxon>
        <taxon>Betaproteobacteria</taxon>
        <taxon>Rhodocyclales</taxon>
        <taxon>Rhodocyclaceae</taxon>
        <taxon>Aromatoleum</taxon>
    </lineage>
</organism>
<dbReference type="Pfam" id="PF13537">
    <property type="entry name" value="GATase_7"/>
    <property type="match status" value="1"/>
</dbReference>
<dbReference type="InterPro" id="IPR017932">
    <property type="entry name" value="GATase_2_dom"/>
</dbReference>
<evidence type="ECO:0000313" key="11">
    <source>
        <dbReference type="Proteomes" id="UP000186819"/>
    </source>
</evidence>
<dbReference type="PANTHER" id="PTHR43284">
    <property type="entry name" value="ASPARAGINE SYNTHETASE (GLUTAMINE-HYDROLYZING)"/>
    <property type="match status" value="1"/>
</dbReference>
<dbReference type="GO" id="GO:0004066">
    <property type="term" value="F:asparagine synthase (glutamine-hydrolyzing) activity"/>
    <property type="evidence" value="ECO:0007669"/>
    <property type="project" value="UniProtKB-EC"/>
</dbReference>
<dbReference type="PANTHER" id="PTHR43284:SF1">
    <property type="entry name" value="ASPARAGINE SYNTHETASE"/>
    <property type="match status" value="1"/>
</dbReference>
<evidence type="ECO:0000313" key="10">
    <source>
        <dbReference type="EMBL" id="SIQ74207.1"/>
    </source>
</evidence>
<dbReference type="InterPro" id="IPR029055">
    <property type="entry name" value="Ntn_hydrolases_N"/>
</dbReference>